<reference evidence="2 3" key="1">
    <citation type="submission" date="2018-08" db="EMBL/GenBank/DDBJ databases">
        <title>Draft genome of the lignicolous fungus Coniochaeta pulveracea.</title>
        <authorList>
            <person name="Borstlap C.J."/>
            <person name="De Witt R.N."/>
            <person name="Botha A."/>
            <person name="Volschenk H."/>
        </authorList>
    </citation>
    <scope>NUCLEOTIDE SEQUENCE [LARGE SCALE GENOMIC DNA]</scope>
    <source>
        <strain evidence="2 3">CAB683</strain>
    </source>
</reference>
<accession>A0A420YBL1</accession>
<dbReference type="EMBL" id="QVQW01000023">
    <property type="protein sequence ID" value="RKU45120.1"/>
    <property type="molecule type" value="Genomic_DNA"/>
</dbReference>
<organism evidence="2 3">
    <name type="scientific">Coniochaeta pulveracea</name>
    <dbReference type="NCBI Taxonomy" id="177199"/>
    <lineage>
        <taxon>Eukaryota</taxon>
        <taxon>Fungi</taxon>
        <taxon>Dikarya</taxon>
        <taxon>Ascomycota</taxon>
        <taxon>Pezizomycotina</taxon>
        <taxon>Sordariomycetes</taxon>
        <taxon>Sordariomycetidae</taxon>
        <taxon>Coniochaetales</taxon>
        <taxon>Coniochaetaceae</taxon>
        <taxon>Coniochaeta</taxon>
    </lineage>
</organism>
<dbReference type="AlphaFoldDB" id="A0A420YBL1"/>
<comment type="caution">
    <text evidence="2">The sequence shown here is derived from an EMBL/GenBank/DDBJ whole genome shotgun (WGS) entry which is preliminary data.</text>
</comment>
<protein>
    <submittedName>
        <fullName evidence="2">Uncharacterized protein</fullName>
    </submittedName>
</protein>
<evidence type="ECO:0000313" key="2">
    <source>
        <dbReference type="EMBL" id="RKU45120.1"/>
    </source>
</evidence>
<name>A0A420YBL1_9PEZI</name>
<sequence>MRPSPRVGVPASRQLASDPERVDEDQLSSILSAVSSALTATSASILLSPSTSRTVVPTSTRTVHLTGVTALSETLTITDSVVATAPVTDQSTDIDDDDVTTVSLVSIPATSSLGSAAAALATGEVALVSNRLGLTLPTAPAVLGSRADELTTVTIADSVTSTGISSASQIGPVVLDPTYIEFTTPVVLSTTTITGPTTTLGAVIDSRPGVGFTIIDPLTGADATQQDAGGALTIIGGGPGIITVTGVSADPGVVTVASLTAGASVITVTPVPPGPSLITVLPAPQDPVVFTSTPAQGLPSVITVLPAAAPSVVTILPAPAVPVVTTSFVLAPPSAASGLDLVTVTTTVTHVVTAPGEYLCSPSATDSFTATETSLAHTLAPRAAGVFLFAMVGMILMW</sequence>
<proteinExistence type="predicted"/>
<keyword evidence="3" id="KW-1185">Reference proteome</keyword>
<dbReference type="Proteomes" id="UP000275385">
    <property type="component" value="Unassembled WGS sequence"/>
</dbReference>
<feature type="region of interest" description="Disordered" evidence="1">
    <location>
        <begin position="1"/>
        <end position="22"/>
    </location>
</feature>
<gene>
    <name evidence="2" type="ORF">DL546_003446</name>
</gene>
<evidence type="ECO:0000313" key="3">
    <source>
        <dbReference type="Proteomes" id="UP000275385"/>
    </source>
</evidence>
<evidence type="ECO:0000256" key="1">
    <source>
        <dbReference type="SAM" id="MobiDB-lite"/>
    </source>
</evidence>